<keyword evidence="1" id="KW-0677">Repeat</keyword>
<dbReference type="Pfam" id="PF00874">
    <property type="entry name" value="PRD"/>
    <property type="match status" value="2"/>
</dbReference>
<dbReference type="PANTHER" id="PTHR30185">
    <property type="entry name" value="CRYPTIC BETA-GLUCOSIDE BGL OPERON ANTITERMINATOR"/>
    <property type="match status" value="1"/>
</dbReference>
<dbReference type="GO" id="GO:0006355">
    <property type="term" value="P:regulation of DNA-templated transcription"/>
    <property type="evidence" value="ECO:0007669"/>
    <property type="project" value="InterPro"/>
</dbReference>
<dbReference type="RefSeq" id="WP_087374732.1">
    <property type="nucleotide sequence ID" value="NZ_NFKK01000027.1"/>
</dbReference>
<dbReference type="Gene3D" id="1.10.1790.10">
    <property type="entry name" value="PRD domain"/>
    <property type="match status" value="2"/>
</dbReference>
<organism evidence="3 4">
    <name type="scientific">Butyricicoccus pullicaecorum</name>
    <dbReference type="NCBI Taxonomy" id="501571"/>
    <lineage>
        <taxon>Bacteria</taxon>
        <taxon>Bacillati</taxon>
        <taxon>Bacillota</taxon>
        <taxon>Clostridia</taxon>
        <taxon>Eubacteriales</taxon>
        <taxon>Butyricicoccaceae</taxon>
        <taxon>Butyricicoccus</taxon>
    </lineage>
</organism>
<dbReference type="InterPro" id="IPR050661">
    <property type="entry name" value="BglG_antiterminators"/>
</dbReference>
<dbReference type="InterPro" id="IPR011608">
    <property type="entry name" value="PRD"/>
</dbReference>
<proteinExistence type="predicted"/>
<evidence type="ECO:0000313" key="4">
    <source>
        <dbReference type="Proteomes" id="UP000195897"/>
    </source>
</evidence>
<dbReference type="InterPro" id="IPR036650">
    <property type="entry name" value="CAT_RNA-bd_dom_sf"/>
</dbReference>
<comment type="caution">
    <text evidence="3">The sequence shown here is derived from an EMBL/GenBank/DDBJ whole genome shotgun (WGS) entry which is preliminary data.</text>
</comment>
<name>A0A1Y4L7K1_9FIRM</name>
<dbReference type="GO" id="GO:0003723">
    <property type="term" value="F:RNA binding"/>
    <property type="evidence" value="ECO:0007669"/>
    <property type="project" value="InterPro"/>
</dbReference>
<dbReference type="SMART" id="SM01061">
    <property type="entry name" value="CAT_RBD"/>
    <property type="match status" value="1"/>
</dbReference>
<dbReference type="PROSITE" id="PS51372">
    <property type="entry name" value="PRD_2"/>
    <property type="match status" value="2"/>
</dbReference>
<dbReference type="InterPro" id="IPR036634">
    <property type="entry name" value="PRD_sf"/>
</dbReference>
<dbReference type="Pfam" id="PF03123">
    <property type="entry name" value="CAT_RBD"/>
    <property type="match status" value="1"/>
</dbReference>
<dbReference type="Proteomes" id="UP000195897">
    <property type="component" value="Unassembled WGS sequence"/>
</dbReference>
<dbReference type="SUPFAM" id="SSF50151">
    <property type="entry name" value="SacY-like RNA-binding domain"/>
    <property type="match status" value="1"/>
</dbReference>
<reference evidence="4" key="1">
    <citation type="submission" date="2017-04" db="EMBL/GenBank/DDBJ databases">
        <title>Function of individual gut microbiota members based on whole genome sequencing of pure cultures obtained from chicken caecum.</title>
        <authorList>
            <person name="Medvecky M."/>
            <person name="Cejkova D."/>
            <person name="Polansky O."/>
            <person name="Karasova D."/>
            <person name="Kubasova T."/>
            <person name="Cizek A."/>
            <person name="Rychlik I."/>
        </authorList>
    </citation>
    <scope>NUCLEOTIDE SEQUENCE [LARGE SCALE GENOMIC DNA]</scope>
    <source>
        <strain evidence="4">An180</strain>
    </source>
</reference>
<dbReference type="EMBL" id="NFKK01000027">
    <property type="protein sequence ID" value="OUP50751.1"/>
    <property type="molecule type" value="Genomic_DNA"/>
</dbReference>
<protein>
    <submittedName>
        <fullName evidence="3">Transcription antiterminator LicT</fullName>
    </submittedName>
</protein>
<evidence type="ECO:0000256" key="1">
    <source>
        <dbReference type="ARBA" id="ARBA00022737"/>
    </source>
</evidence>
<dbReference type="InterPro" id="IPR004341">
    <property type="entry name" value="CAT_RNA-bd_dom"/>
</dbReference>
<dbReference type="Gene3D" id="2.30.24.10">
    <property type="entry name" value="CAT RNA-binding domain"/>
    <property type="match status" value="1"/>
</dbReference>
<evidence type="ECO:0000259" key="2">
    <source>
        <dbReference type="PROSITE" id="PS51372"/>
    </source>
</evidence>
<sequence>MNITKILNNNVAVSRNAQGKEVVVMGRGLAFKSRIGDLIDPSKVEKTFTLSEPGASAKFLEIASSIPLQHMLMAERIIGHAKLHLGKKLSDSIYVTLPDHISGSITREQEGIVLSNPLKWDIRRFYPDEFEIGCKAVAVIEEETGIHFDDDEAAFIALHFVNAEMEDDTQSVGGAYRVTCIMQEVCAIVHDTFQIDFDESSLSYYRFITHLKFFAQRVLSGTHYDDDEQEMLEVIRLKYPAAYACTERIGEMVEKQYHFAMTSDEKLYLTAHIARIQPAREK</sequence>
<feature type="domain" description="PRD" evidence="2">
    <location>
        <begin position="173"/>
        <end position="282"/>
    </location>
</feature>
<evidence type="ECO:0000313" key="3">
    <source>
        <dbReference type="EMBL" id="OUP50751.1"/>
    </source>
</evidence>
<dbReference type="PANTHER" id="PTHR30185:SF15">
    <property type="entry name" value="CRYPTIC BETA-GLUCOSIDE BGL OPERON ANTITERMINATOR"/>
    <property type="match status" value="1"/>
</dbReference>
<feature type="domain" description="PRD" evidence="2">
    <location>
        <begin position="65"/>
        <end position="170"/>
    </location>
</feature>
<gene>
    <name evidence="3" type="ORF">B5F17_13735</name>
</gene>
<dbReference type="NCBIfam" id="NF046042">
    <property type="entry name" value="LicT"/>
    <property type="match status" value="1"/>
</dbReference>
<accession>A0A1Y4L7K1</accession>
<dbReference type="AlphaFoldDB" id="A0A1Y4L7K1"/>
<dbReference type="SUPFAM" id="SSF63520">
    <property type="entry name" value="PTS-regulatory domain, PRD"/>
    <property type="match status" value="2"/>
</dbReference>